<dbReference type="EMBL" id="CP016616">
    <property type="protein sequence ID" value="ANY77471.1"/>
    <property type="molecule type" value="Genomic_DNA"/>
</dbReference>
<protein>
    <submittedName>
        <fullName evidence="2">Uncharacterized protein</fullName>
    </submittedName>
</protein>
<reference evidence="2" key="1">
    <citation type="submission" date="2016-07" db="EMBL/GenBank/DDBJ databases">
        <title>Microvirga ossetica sp. nov. a new species of rhizobia isolated from root nodules of the legume species Vicia alpestris Steven originated from North Ossetia region in the Caucasus.</title>
        <authorList>
            <person name="Safronova V.I."/>
            <person name="Kuznetsova I.G."/>
            <person name="Sazanova A.L."/>
            <person name="Belimov A."/>
            <person name="Andronov E."/>
            <person name="Osledkin Y.S."/>
            <person name="Onishchuk O.P."/>
            <person name="Kurchak O.N."/>
            <person name="Shaposhnikov A.I."/>
            <person name="Willems A."/>
            <person name="Tikhonovich I.A."/>
        </authorList>
    </citation>
    <scope>NUCLEOTIDE SEQUENCE [LARGE SCALE GENOMIC DNA]</scope>
    <source>
        <strain evidence="2">V5/3M</strain>
    </source>
</reference>
<evidence type="ECO:0000256" key="1">
    <source>
        <dbReference type="SAM" id="MobiDB-lite"/>
    </source>
</evidence>
<dbReference type="RefSeq" id="WP_099508459.1">
    <property type="nucleotide sequence ID" value="NZ_CP016616.1"/>
</dbReference>
<dbReference type="AlphaFoldDB" id="A0A1B2EBY3"/>
<dbReference type="KEGG" id="moc:BB934_03905"/>
<sequence>MINLITLTRHEANARRTIRERNGGREVPFYAHPGMYATRAMKQPDGSMRLIVDIPSVEALKAYRAQVINTTEPQSLLDDMFYVSGEIPRVTAFEHGLPTQHRQPSNGGWEPDPRTPGHG</sequence>
<gene>
    <name evidence="2" type="ORF">BB934_03905</name>
</gene>
<accession>A0A1B2EBY3</accession>
<dbReference type="Gene3D" id="3.60.15.10">
    <property type="entry name" value="Ribonuclease Z/Hydroxyacylglutathione hydrolase-like"/>
    <property type="match status" value="1"/>
</dbReference>
<dbReference type="InterPro" id="IPR036866">
    <property type="entry name" value="RibonucZ/Hydroxyglut_hydro"/>
</dbReference>
<feature type="region of interest" description="Disordered" evidence="1">
    <location>
        <begin position="93"/>
        <end position="119"/>
    </location>
</feature>
<proteinExistence type="predicted"/>
<evidence type="ECO:0000313" key="2">
    <source>
        <dbReference type="EMBL" id="ANY77471.1"/>
    </source>
</evidence>
<name>A0A1B2EBY3_9HYPH</name>
<organism evidence="2">
    <name type="scientific">Microvirga ossetica</name>
    <dbReference type="NCBI Taxonomy" id="1882682"/>
    <lineage>
        <taxon>Bacteria</taxon>
        <taxon>Pseudomonadati</taxon>
        <taxon>Pseudomonadota</taxon>
        <taxon>Alphaproteobacteria</taxon>
        <taxon>Hyphomicrobiales</taxon>
        <taxon>Methylobacteriaceae</taxon>
        <taxon>Microvirga</taxon>
    </lineage>
</organism>
<dbReference type="OrthoDB" id="9803916at2"/>